<sequence length="229" mass="26211">MINTRSFIFVVLVLVTLTWQAQRWADRTDSRNSYVKAYDHLRPPAQALNWELEHQPNPLLVEQLDQDLRLQAGSSQAAPSHEALERPQLLIREQQLASIEKRLGHDQHWHTLRFMILARQTINALDAMTEGAPLTPQQLLVMHQMLATVWTDADTFVLALPRLRSANDSRPVWTQINLAARDWITALERLQQHWASGADAAELNQDLAAARAGYDELLSRYNAAVEHQY</sequence>
<comment type="caution">
    <text evidence="1">The sequence shown here is derived from an EMBL/GenBank/DDBJ whole genome shotgun (WGS) entry which is preliminary data.</text>
</comment>
<evidence type="ECO:0008006" key="3">
    <source>
        <dbReference type="Google" id="ProtNLM"/>
    </source>
</evidence>
<dbReference type="InterPro" id="IPR024291">
    <property type="entry name" value="DUF3829"/>
</dbReference>
<gene>
    <name evidence="1" type="ORF">SAMN04490188_4560</name>
</gene>
<evidence type="ECO:0000313" key="2">
    <source>
        <dbReference type="Proteomes" id="UP000183915"/>
    </source>
</evidence>
<dbReference type="EMBL" id="FNTT01000002">
    <property type="protein sequence ID" value="SEE58570.1"/>
    <property type="molecule type" value="Genomic_DNA"/>
</dbReference>
<keyword evidence="2" id="KW-1185">Reference proteome</keyword>
<name>A0ABY0ZF02_9PSED</name>
<accession>A0ABY0ZF02</accession>
<organism evidence="1 2">
    <name type="scientific">Pseudomonas kilonensis</name>
    <dbReference type="NCBI Taxonomy" id="132476"/>
    <lineage>
        <taxon>Bacteria</taxon>
        <taxon>Pseudomonadati</taxon>
        <taxon>Pseudomonadota</taxon>
        <taxon>Gammaproteobacteria</taxon>
        <taxon>Pseudomonadales</taxon>
        <taxon>Pseudomonadaceae</taxon>
        <taxon>Pseudomonas</taxon>
    </lineage>
</organism>
<evidence type="ECO:0000313" key="1">
    <source>
        <dbReference type="EMBL" id="SEE58570.1"/>
    </source>
</evidence>
<proteinExistence type="predicted"/>
<protein>
    <recommendedName>
        <fullName evidence="3">Secreted protein</fullName>
    </recommendedName>
</protein>
<dbReference type="Pfam" id="PF12889">
    <property type="entry name" value="DUF3829"/>
    <property type="match status" value="1"/>
</dbReference>
<reference evidence="1 2" key="1">
    <citation type="submission" date="2016-10" db="EMBL/GenBank/DDBJ databases">
        <authorList>
            <person name="Varghese N."/>
            <person name="Submissions S."/>
        </authorList>
    </citation>
    <scope>NUCLEOTIDE SEQUENCE [LARGE SCALE GENOMIC DNA]</scope>
    <source>
        <strain evidence="1 2">BS3780</strain>
    </source>
</reference>
<dbReference type="Proteomes" id="UP000183915">
    <property type="component" value="Unassembled WGS sequence"/>
</dbReference>
<dbReference type="RefSeq" id="WP_053187731.1">
    <property type="nucleotide sequence ID" value="NZ_FNTT01000002.1"/>
</dbReference>